<dbReference type="NCBIfam" id="TIGR02734">
    <property type="entry name" value="crtI_fam"/>
    <property type="match status" value="1"/>
</dbReference>
<comment type="pathway">
    <text evidence="1 5">Carotenoid biosynthesis.</text>
</comment>
<dbReference type="RefSeq" id="WP_108220479.1">
    <property type="nucleotide sequence ID" value="NZ_CP090021.1"/>
</dbReference>
<dbReference type="PROSITE" id="PS00982">
    <property type="entry name" value="PHYTOENE_DH"/>
    <property type="match status" value="1"/>
</dbReference>
<proteinExistence type="inferred from homology"/>
<organism evidence="7 8">
    <name type="scientific">Cereibacter azotoformans</name>
    <dbReference type="NCBI Taxonomy" id="43057"/>
    <lineage>
        <taxon>Bacteria</taxon>
        <taxon>Pseudomonadati</taxon>
        <taxon>Pseudomonadota</taxon>
        <taxon>Alphaproteobacteria</taxon>
        <taxon>Rhodobacterales</taxon>
        <taxon>Paracoccaceae</taxon>
        <taxon>Cereibacter</taxon>
    </lineage>
</organism>
<evidence type="ECO:0000256" key="1">
    <source>
        <dbReference type="ARBA" id="ARBA00004829"/>
    </source>
</evidence>
<dbReference type="InterPro" id="IPR054841">
    <property type="entry name" value="carotdesatCrtD"/>
</dbReference>
<dbReference type="Proteomes" id="UP000244060">
    <property type="component" value="Unassembled WGS sequence"/>
</dbReference>
<dbReference type="Gene3D" id="3.50.50.60">
    <property type="entry name" value="FAD/NAD(P)-binding domain"/>
    <property type="match status" value="2"/>
</dbReference>
<protein>
    <submittedName>
        <fullName evidence="7">1-hydroxycarotenoid 3,4-desaturase</fullName>
    </submittedName>
</protein>
<keyword evidence="3 5" id="KW-0125">Carotenoid biosynthesis</keyword>
<accession>A0A2T5KAW4</accession>
<gene>
    <name evidence="7" type="ORF">C8J28_10441</name>
</gene>
<reference evidence="7 8" key="1">
    <citation type="submission" date="2018-04" db="EMBL/GenBank/DDBJ databases">
        <title>Genomic Encyclopedia of Type Strains, Phase III (KMG-III): the genomes of soil and plant-associated and newly described type strains.</title>
        <authorList>
            <person name="Whitman W."/>
        </authorList>
    </citation>
    <scope>NUCLEOTIDE SEQUENCE [LARGE SCALE GENOMIC DNA]</scope>
    <source>
        <strain evidence="7 8">KA25</strain>
    </source>
</reference>
<dbReference type="PANTHER" id="PTHR43734:SF7">
    <property type="entry name" value="4,4'-DIAPONEUROSPORENE OXYGENASE"/>
    <property type="match status" value="1"/>
</dbReference>
<comment type="caution">
    <text evidence="7">The sequence shown here is derived from an EMBL/GenBank/DDBJ whole genome shotgun (WGS) entry which is preliminary data.</text>
</comment>
<evidence type="ECO:0000256" key="2">
    <source>
        <dbReference type="ARBA" id="ARBA00006046"/>
    </source>
</evidence>
<evidence type="ECO:0000259" key="6">
    <source>
        <dbReference type="Pfam" id="PF01593"/>
    </source>
</evidence>
<dbReference type="EMBL" id="QAOT01000004">
    <property type="protein sequence ID" value="PTR19557.1"/>
    <property type="molecule type" value="Genomic_DNA"/>
</dbReference>
<dbReference type="InterPro" id="IPR008150">
    <property type="entry name" value="Phytoene_DH_bac_CS"/>
</dbReference>
<evidence type="ECO:0000313" key="8">
    <source>
        <dbReference type="Proteomes" id="UP000244060"/>
    </source>
</evidence>
<dbReference type="InterPro" id="IPR014105">
    <property type="entry name" value="Carotenoid/retinoid_OxRdtase"/>
</dbReference>
<keyword evidence="4 5" id="KW-0560">Oxidoreductase</keyword>
<dbReference type="SUPFAM" id="SSF51905">
    <property type="entry name" value="FAD/NAD(P)-binding domain"/>
    <property type="match status" value="1"/>
</dbReference>
<dbReference type="InterPro" id="IPR002937">
    <property type="entry name" value="Amino_oxidase"/>
</dbReference>
<dbReference type="GO" id="GO:0016627">
    <property type="term" value="F:oxidoreductase activity, acting on the CH-CH group of donors"/>
    <property type="evidence" value="ECO:0007669"/>
    <property type="project" value="UniProtKB-ARBA"/>
</dbReference>
<comment type="similarity">
    <text evidence="2 5">Belongs to the carotenoid/retinoid oxidoreductase family.</text>
</comment>
<dbReference type="InterPro" id="IPR036188">
    <property type="entry name" value="FAD/NAD-bd_sf"/>
</dbReference>
<evidence type="ECO:0000313" key="7">
    <source>
        <dbReference type="EMBL" id="PTR19557.1"/>
    </source>
</evidence>
<sequence length="495" mass="53010">MRQIVPKVVVVGAGMGGLASAIRLARAGCEVTLVEARDAPGGRMRALPSVAGPVDAGPTVLTLRSVFDDIFESCGQKLDDHLTLLPQPLLARHWWLDGSTLDLTTDLEANVEAVAAFAGTPEGERFRRFHELSARLYDAFDRPMMRAAKPDTRAIARAALKEPGIWPALLPGMTLDRLLRLCFRDPRLRQLFGRYATYVGGTPYASPGVLALIWAAEAQGVWAVEGGMHRLALALARLAEDQGVTIRYNAPVARILRQKGRASGVQLADGHSLHADHVVFNGDPAALLAGLLGDGPKDAVPEDRIHPRSLSAWVWSYAARAEGQPLVHHNVFFADDPRREFGPIAAGQMPEDATLYICAEDRAGGQVPDGPERFEIIMNGPPGRPARPEDFAQCRSRTFDRLRQFGLTFDPVPGEANLTPPAGFAKLFPGSQGSIYGLSPHGALASLKRPLARTALPGLWLAGGGAHPGAGVPMAALSGRHAAEAIVTDLASRSR</sequence>
<feature type="domain" description="Amine oxidase" evidence="6">
    <location>
        <begin position="15"/>
        <end position="486"/>
    </location>
</feature>
<evidence type="ECO:0000256" key="4">
    <source>
        <dbReference type="ARBA" id="ARBA00023002"/>
    </source>
</evidence>
<keyword evidence="8" id="KW-1185">Reference proteome</keyword>
<dbReference type="AlphaFoldDB" id="A0A2T5KAW4"/>
<name>A0A2T5KAW4_9RHOB</name>
<evidence type="ECO:0000256" key="5">
    <source>
        <dbReference type="RuleBase" id="RU362075"/>
    </source>
</evidence>
<dbReference type="OrthoDB" id="9774675at2"/>
<dbReference type="NCBIfam" id="NF045637">
    <property type="entry name" value="carotdesatCrtDProt"/>
    <property type="match status" value="1"/>
</dbReference>
<dbReference type="Pfam" id="PF01593">
    <property type="entry name" value="Amino_oxidase"/>
    <property type="match status" value="1"/>
</dbReference>
<evidence type="ECO:0000256" key="3">
    <source>
        <dbReference type="ARBA" id="ARBA00022746"/>
    </source>
</evidence>
<dbReference type="GO" id="GO:0016117">
    <property type="term" value="P:carotenoid biosynthetic process"/>
    <property type="evidence" value="ECO:0007669"/>
    <property type="project" value="UniProtKB-KW"/>
</dbReference>
<dbReference type="PANTHER" id="PTHR43734">
    <property type="entry name" value="PHYTOENE DESATURASE"/>
    <property type="match status" value="1"/>
</dbReference>